<dbReference type="SUPFAM" id="SSF50156">
    <property type="entry name" value="PDZ domain-like"/>
    <property type="match status" value="2"/>
</dbReference>
<dbReference type="Gene3D" id="2.30.42.10">
    <property type="match status" value="2"/>
</dbReference>
<dbReference type="CDD" id="cd06779">
    <property type="entry name" value="cpPDZ_Deg_HtrA-like"/>
    <property type="match status" value="1"/>
</dbReference>
<name>A0A1G7MUA8_9BACT</name>
<evidence type="ECO:0000256" key="2">
    <source>
        <dbReference type="SAM" id="MobiDB-lite"/>
    </source>
</evidence>
<proteinExistence type="inferred from homology"/>
<evidence type="ECO:0000256" key="3">
    <source>
        <dbReference type="SAM" id="SignalP"/>
    </source>
</evidence>
<feature type="signal peptide" evidence="3">
    <location>
        <begin position="1"/>
        <end position="23"/>
    </location>
</feature>
<gene>
    <name evidence="5" type="ORF">SAMN05444167_2904</name>
</gene>
<evidence type="ECO:0000313" key="6">
    <source>
        <dbReference type="Proteomes" id="UP000182427"/>
    </source>
</evidence>
<reference evidence="5 6" key="1">
    <citation type="submission" date="2016-10" db="EMBL/GenBank/DDBJ databases">
        <authorList>
            <person name="de Groot N.N."/>
        </authorList>
    </citation>
    <scope>NUCLEOTIDE SEQUENCE [LARGE SCALE GENOMIC DNA]</scope>
    <source>
        <strain evidence="5 6">GAS232</strain>
    </source>
</reference>
<dbReference type="InterPro" id="IPR036034">
    <property type="entry name" value="PDZ_sf"/>
</dbReference>
<feature type="domain" description="PDZ" evidence="4">
    <location>
        <begin position="49"/>
        <end position="107"/>
    </location>
</feature>
<organism evidence="5 6">
    <name type="scientific">Terriglobus roseus</name>
    <dbReference type="NCBI Taxonomy" id="392734"/>
    <lineage>
        <taxon>Bacteria</taxon>
        <taxon>Pseudomonadati</taxon>
        <taxon>Acidobacteriota</taxon>
        <taxon>Terriglobia</taxon>
        <taxon>Terriglobales</taxon>
        <taxon>Acidobacteriaceae</taxon>
        <taxon>Terriglobus</taxon>
    </lineage>
</organism>
<feature type="region of interest" description="Disordered" evidence="2">
    <location>
        <begin position="290"/>
        <end position="312"/>
    </location>
</feature>
<dbReference type="PANTHER" id="PTHR22939:SF129">
    <property type="entry name" value="SERINE PROTEASE HTRA2, MITOCHONDRIAL"/>
    <property type="match status" value="1"/>
</dbReference>
<dbReference type="EMBL" id="LT629690">
    <property type="protein sequence ID" value="SDF65334.1"/>
    <property type="molecule type" value="Genomic_DNA"/>
</dbReference>
<evidence type="ECO:0000313" key="5">
    <source>
        <dbReference type="EMBL" id="SDF65334.1"/>
    </source>
</evidence>
<dbReference type="PROSITE" id="PS50106">
    <property type="entry name" value="PDZ"/>
    <property type="match status" value="2"/>
</dbReference>
<feature type="domain" description="PDZ" evidence="4">
    <location>
        <begin position="192"/>
        <end position="279"/>
    </location>
</feature>
<sequence>MAFSNLAAAAISLTLLVAPVAQAQEVLVCSLEAPPMYGAGAGGHNTPVQGYLGIMFHDVSDSTYNSQHLRDKRGAEIVMVDHDGPAGKAGLREHDVVLSLNGTTVEGEEQLRKLLHDMQPGRTISISVWRDGTERSLSATLSTREEVDKQARLQRWTVPNPDETTASTEPAPPPPAPKSNSVFSHSFMSSHLLPMMPVYTGATVDTMGPQLADYFGVKDGNGLLVHAVEGNSPAAAAGLHAGDVITRMNGNRVNTEKDWTRALHEGKGKPITMIVVRDRREQTLTMVPDGKKRSEVSEPKIGPDNEPMLMMP</sequence>
<evidence type="ECO:0000256" key="1">
    <source>
        <dbReference type="ARBA" id="ARBA00010541"/>
    </source>
</evidence>
<dbReference type="Proteomes" id="UP000182427">
    <property type="component" value="Chromosome I"/>
</dbReference>
<dbReference type="Pfam" id="PF13180">
    <property type="entry name" value="PDZ_2"/>
    <property type="match status" value="2"/>
</dbReference>
<dbReference type="RefSeq" id="WP_172838285.1">
    <property type="nucleotide sequence ID" value="NZ_LT629690.1"/>
</dbReference>
<dbReference type="PANTHER" id="PTHR22939">
    <property type="entry name" value="SERINE PROTEASE FAMILY S1C HTRA-RELATED"/>
    <property type="match status" value="1"/>
</dbReference>
<evidence type="ECO:0000259" key="4">
    <source>
        <dbReference type="PROSITE" id="PS50106"/>
    </source>
</evidence>
<keyword evidence="6" id="KW-1185">Reference proteome</keyword>
<comment type="similarity">
    <text evidence="1">Belongs to the peptidase S1C family.</text>
</comment>
<feature type="region of interest" description="Disordered" evidence="2">
    <location>
        <begin position="142"/>
        <end position="182"/>
    </location>
</feature>
<dbReference type="InterPro" id="IPR001478">
    <property type="entry name" value="PDZ"/>
</dbReference>
<dbReference type="AlphaFoldDB" id="A0A1G7MUA8"/>
<feature type="chain" id="PRO_5009241986" evidence="3">
    <location>
        <begin position="24"/>
        <end position="312"/>
    </location>
</feature>
<protein>
    <submittedName>
        <fullName evidence="5">PDZ domain-containing protein</fullName>
    </submittedName>
</protein>
<feature type="compositionally biased region" description="Basic and acidic residues" evidence="2">
    <location>
        <begin position="290"/>
        <end position="303"/>
    </location>
</feature>
<keyword evidence="3" id="KW-0732">Signal</keyword>
<dbReference type="SMART" id="SM00228">
    <property type="entry name" value="PDZ"/>
    <property type="match status" value="2"/>
</dbReference>
<accession>A0A1G7MUA8</accession>